<proteinExistence type="predicted"/>
<dbReference type="Proteomes" id="UP001066276">
    <property type="component" value="Chromosome 8"/>
</dbReference>
<keyword evidence="3" id="KW-1185">Reference proteome</keyword>
<feature type="region of interest" description="Disordered" evidence="1">
    <location>
        <begin position="45"/>
        <end position="137"/>
    </location>
</feature>
<gene>
    <name evidence="2" type="ORF">NDU88_006613</name>
</gene>
<reference evidence="2" key="1">
    <citation type="journal article" date="2022" name="bioRxiv">
        <title>Sequencing and chromosome-scale assembly of the giantPleurodeles waltlgenome.</title>
        <authorList>
            <person name="Brown T."/>
            <person name="Elewa A."/>
            <person name="Iarovenko S."/>
            <person name="Subramanian E."/>
            <person name="Araus A.J."/>
            <person name="Petzold A."/>
            <person name="Susuki M."/>
            <person name="Suzuki K.-i.T."/>
            <person name="Hayashi T."/>
            <person name="Toyoda A."/>
            <person name="Oliveira C."/>
            <person name="Osipova E."/>
            <person name="Leigh N.D."/>
            <person name="Simon A."/>
            <person name="Yun M.H."/>
        </authorList>
    </citation>
    <scope>NUCLEOTIDE SEQUENCE</scope>
    <source>
        <strain evidence="2">20211129_DDA</strain>
        <tissue evidence="2">Liver</tissue>
    </source>
</reference>
<evidence type="ECO:0000256" key="1">
    <source>
        <dbReference type="SAM" id="MobiDB-lite"/>
    </source>
</evidence>
<name>A0AAV7NQU6_PLEWA</name>
<feature type="compositionally biased region" description="Basic and acidic residues" evidence="1">
    <location>
        <begin position="119"/>
        <end position="137"/>
    </location>
</feature>
<protein>
    <submittedName>
        <fullName evidence="2">Uncharacterized protein</fullName>
    </submittedName>
</protein>
<comment type="caution">
    <text evidence="2">The sequence shown here is derived from an EMBL/GenBank/DDBJ whole genome shotgun (WGS) entry which is preliminary data.</text>
</comment>
<organism evidence="2 3">
    <name type="scientific">Pleurodeles waltl</name>
    <name type="common">Iberian ribbed newt</name>
    <dbReference type="NCBI Taxonomy" id="8319"/>
    <lineage>
        <taxon>Eukaryota</taxon>
        <taxon>Metazoa</taxon>
        <taxon>Chordata</taxon>
        <taxon>Craniata</taxon>
        <taxon>Vertebrata</taxon>
        <taxon>Euteleostomi</taxon>
        <taxon>Amphibia</taxon>
        <taxon>Batrachia</taxon>
        <taxon>Caudata</taxon>
        <taxon>Salamandroidea</taxon>
        <taxon>Salamandridae</taxon>
        <taxon>Pleurodelinae</taxon>
        <taxon>Pleurodeles</taxon>
    </lineage>
</organism>
<feature type="compositionally biased region" description="Polar residues" evidence="1">
    <location>
        <begin position="75"/>
        <end position="88"/>
    </location>
</feature>
<dbReference type="AlphaFoldDB" id="A0AAV7NQU6"/>
<sequence>MFKMAPRSPGPAPALCASGEICGSLFLARSPRCLGPSGRVRRGRRLAARHESTSGAAKAAPPARRRAEKYKHDLGSTQPPSVLQTSCHGQDPVPSYLSPQARTRHGQRKGGGPRPPVTSKDRVCSSSERHRDPERVD</sequence>
<evidence type="ECO:0000313" key="3">
    <source>
        <dbReference type="Proteomes" id="UP001066276"/>
    </source>
</evidence>
<dbReference type="EMBL" id="JANPWB010000012">
    <property type="protein sequence ID" value="KAJ1118422.1"/>
    <property type="molecule type" value="Genomic_DNA"/>
</dbReference>
<accession>A0AAV7NQU6</accession>
<evidence type="ECO:0000313" key="2">
    <source>
        <dbReference type="EMBL" id="KAJ1118422.1"/>
    </source>
</evidence>